<dbReference type="PANTHER" id="PTHR22911">
    <property type="entry name" value="ACYL-MALONYL CONDENSING ENZYME-RELATED"/>
    <property type="match status" value="1"/>
</dbReference>
<dbReference type="OrthoDB" id="9150437at2"/>
<name>A0A430HFX5_9BURK</name>
<evidence type="ECO:0000259" key="2">
    <source>
        <dbReference type="Pfam" id="PF00892"/>
    </source>
</evidence>
<feature type="transmembrane region" description="Helical" evidence="1">
    <location>
        <begin position="125"/>
        <end position="146"/>
    </location>
</feature>
<keyword evidence="1" id="KW-1133">Transmembrane helix</keyword>
<feature type="transmembrane region" description="Helical" evidence="1">
    <location>
        <begin position="244"/>
        <end position="261"/>
    </location>
</feature>
<dbReference type="Pfam" id="PF00892">
    <property type="entry name" value="EamA"/>
    <property type="match status" value="1"/>
</dbReference>
<sequence length="299" mass="31557">MTHSSTFRGSCIGIAGGLFLSIDPLLIRLMRIDDPWVIVILRGLLMWSMFLLVHALVPRWRPLIGTPWPTRRNLPATVFFAIASITFINALAHGAVATVLVIISSTPFVSALLARLLFSEKVDRAMLAAATIGLGGVAVVMADAPYAGSMTANYFAMATAVAMALAFLCSSRVEGGTVGLPSLGAVAASLLVICLQLTPLDAIPALLAPTRGVWTLIEGALVMPLALGFLALSTRYVAPSHTGLFLLLETALAPFWIWSMFGERPGAQVMLGGAMIIGAVLCHFVYTNRRAALPAAAAT</sequence>
<protein>
    <submittedName>
        <fullName evidence="3">DMT family transporter</fullName>
    </submittedName>
</protein>
<feature type="transmembrane region" description="Helical" evidence="1">
    <location>
        <begin position="12"/>
        <end position="30"/>
    </location>
</feature>
<accession>A0A430HFX5</accession>
<feature type="domain" description="EamA" evidence="2">
    <location>
        <begin position="9"/>
        <end position="141"/>
    </location>
</feature>
<keyword evidence="4" id="KW-1185">Reference proteome</keyword>
<reference evidence="3 4" key="1">
    <citation type="submission" date="2018-12" db="EMBL/GenBank/DDBJ databases">
        <authorList>
            <person name="Yang E."/>
        </authorList>
    </citation>
    <scope>NUCLEOTIDE SEQUENCE [LARGE SCALE GENOMIC DNA]</scope>
    <source>
        <strain evidence="3 4">SOD</strain>
    </source>
</reference>
<proteinExistence type="predicted"/>
<keyword evidence="1" id="KW-0472">Membrane</keyword>
<feature type="transmembrane region" description="Helical" evidence="1">
    <location>
        <begin position="152"/>
        <end position="171"/>
    </location>
</feature>
<feature type="transmembrane region" description="Helical" evidence="1">
    <location>
        <begin position="267"/>
        <end position="286"/>
    </location>
</feature>
<gene>
    <name evidence="3" type="ORF">EJB06_23915</name>
</gene>
<dbReference type="SUPFAM" id="SSF103481">
    <property type="entry name" value="Multidrug resistance efflux transporter EmrE"/>
    <property type="match status" value="2"/>
</dbReference>
<evidence type="ECO:0000256" key="1">
    <source>
        <dbReference type="SAM" id="Phobius"/>
    </source>
</evidence>
<dbReference type="AlphaFoldDB" id="A0A430HFX5"/>
<keyword evidence="1" id="KW-0812">Transmembrane</keyword>
<comment type="caution">
    <text evidence="3">The sequence shown here is derived from an EMBL/GenBank/DDBJ whole genome shotgun (WGS) entry which is preliminary data.</text>
</comment>
<evidence type="ECO:0000313" key="3">
    <source>
        <dbReference type="EMBL" id="RSZ56415.1"/>
    </source>
</evidence>
<dbReference type="InterPro" id="IPR037185">
    <property type="entry name" value="EmrE-like"/>
</dbReference>
<feature type="transmembrane region" description="Helical" evidence="1">
    <location>
        <begin position="183"/>
        <end position="207"/>
    </location>
</feature>
<dbReference type="GO" id="GO:0016020">
    <property type="term" value="C:membrane"/>
    <property type="evidence" value="ECO:0007669"/>
    <property type="project" value="InterPro"/>
</dbReference>
<dbReference type="Proteomes" id="UP000278085">
    <property type="component" value="Unassembled WGS sequence"/>
</dbReference>
<evidence type="ECO:0000313" key="4">
    <source>
        <dbReference type="Proteomes" id="UP000278085"/>
    </source>
</evidence>
<dbReference type="EMBL" id="RXLQ01000015">
    <property type="protein sequence ID" value="RSZ56415.1"/>
    <property type="molecule type" value="Genomic_DNA"/>
</dbReference>
<feature type="transmembrane region" description="Helical" evidence="1">
    <location>
        <begin position="36"/>
        <end position="53"/>
    </location>
</feature>
<organism evidence="3 4">
    <name type="scientific">Massilia atriviolacea</name>
    <dbReference type="NCBI Taxonomy" id="2495579"/>
    <lineage>
        <taxon>Bacteria</taxon>
        <taxon>Pseudomonadati</taxon>
        <taxon>Pseudomonadota</taxon>
        <taxon>Betaproteobacteria</taxon>
        <taxon>Burkholderiales</taxon>
        <taxon>Oxalobacteraceae</taxon>
        <taxon>Telluria group</taxon>
        <taxon>Massilia</taxon>
    </lineage>
</organism>
<feature type="transmembrane region" description="Helical" evidence="1">
    <location>
        <begin position="213"/>
        <end position="232"/>
    </location>
</feature>
<dbReference type="InterPro" id="IPR000620">
    <property type="entry name" value="EamA_dom"/>
</dbReference>
<feature type="transmembrane region" description="Helical" evidence="1">
    <location>
        <begin position="74"/>
        <end position="92"/>
    </location>
</feature>
<feature type="transmembrane region" description="Helical" evidence="1">
    <location>
        <begin position="98"/>
        <end position="118"/>
    </location>
</feature>
<dbReference type="RefSeq" id="WP_126076537.1">
    <property type="nucleotide sequence ID" value="NZ_CP051166.1"/>
</dbReference>